<organism evidence="1 2">
    <name type="scientific">Ktedonobacter racemifer DSM 44963</name>
    <dbReference type="NCBI Taxonomy" id="485913"/>
    <lineage>
        <taxon>Bacteria</taxon>
        <taxon>Bacillati</taxon>
        <taxon>Chloroflexota</taxon>
        <taxon>Ktedonobacteria</taxon>
        <taxon>Ktedonobacterales</taxon>
        <taxon>Ktedonobacteraceae</taxon>
        <taxon>Ktedonobacter</taxon>
    </lineage>
</organism>
<reference evidence="1 2" key="1">
    <citation type="journal article" date="2011" name="Stand. Genomic Sci.">
        <title>Non-contiguous finished genome sequence and contextual data of the filamentous soil bacterium Ktedonobacter racemifer type strain (SOSP1-21).</title>
        <authorList>
            <person name="Chang Y.J."/>
            <person name="Land M."/>
            <person name="Hauser L."/>
            <person name="Chertkov O."/>
            <person name="Del Rio T.G."/>
            <person name="Nolan M."/>
            <person name="Copeland A."/>
            <person name="Tice H."/>
            <person name="Cheng J.F."/>
            <person name="Lucas S."/>
            <person name="Han C."/>
            <person name="Goodwin L."/>
            <person name="Pitluck S."/>
            <person name="Ivanova N."/>
            <person name="Ovchinikova G."/>
            <person name="Pati A."/>
            <person name="Chen A."/>
            <person name="Palaniappan K."/>
            <person name="Mavromatis K."/>
            <person name="Liolios K."/>
            <person name="Brettin T."/>
            <person name="Fiebig A."/>
            <person name="Rohde M."/>
            <person name="Abt B."/>
            <person name="Goker M."/>
            <person name="Detter J.C."/>
            <person name="Woyke T."/>
            <person name="Bristow J."/>
            <person name="Eisen J.A."/>
            <person name="Markowitz V."/>
            <person name="Hugenholtz P."/>
            <person name="Kyrpides N.C."/>
            <person name="Klenk H.P."/>
            <person name="Lapidus A."/>
        </authorList>
    </citation>
    <scope>NUCLEOTIDE SEQUENCE [LARGE SCALE GENOMIC DNA]</scope>
    <source>
        <strain evidence="2">DSM 44963</strain>
    </source>
</reference>
<sequence>MSPHDTALGEANQASAGKYSAIIAQTSDVLLQACGLGSEACVDRLHATLVRGRGRPQQVGWIHLWSSLLLCALQGMHSFADWRRLVGLQQIGPFAPVWLTRNGLVKRLLQAGLDPLQDVWEVVNLRLAHIGSWAVSADVAAFASGIFALDETRLDIIGRYLKPLRGLSTQDESLFCWQVSGSL</sequence>
<evidence type="ECO:0000313" key="2">
    <source>
        <dbReference type="Proteomes" id="UP000004508"/>
    </source>
</evidence>
<evidence type="ECO:0000313" key="1">
    <source>
        <dbReference type="EMBL" id="EFH90084.1"/>
    </source>
</evidence>
<accession>D6TD33</accession>
<gene>
    <name evidence="1" type="ORF">Krac_11690</name>
</gene>
<name>D6TD33_KTERA</name>
<comment type="caution">
    <text evidence="1">The sequence shown here is derived from an EMBL/GenBank/DDBJ whole genome shotgun (WGS) entry which is preliminary data.</text>
</comment>
<keyword evidence="2" id="KW-1185">Reference proteome</keyword>
<dbReference type="InParanoid" id="D6TD33"/>
<proteinExistence type="predicted"/>
<dbReference type="AlphaFoldDB" id="D6TD33"/>
<dbReference type="Proteomes" id="UP000004508">
    <property type="component" value="Unassembled WGS sequence"/>
</dbReference>
<dbReference type="EMBL" id="ADVG01000001">
    <property type="protein sequence ID" value="EFH90084.1"/>
    <property type="molecule type" value="Genomic_DNA"/>
</dbReference>
<dbReference type="RefSeq" id="WP_007907131.1">
    <property type="nucleotide sequence ID" value="NZ_ADVG01000001.1"/>
</dbReference>
<protein>
    <submittedName>
        <fullName evidence="1">Uncharacterized protein</fullName>
    </submittedName>
</protein>